<gene>
    <name evidence="12" type="ORF">HK105_209241</name>
    <name evidence="13" type="ORF">HK105_209253</name>
</gene>
<feature type="transmembrane region" description="Helical" evidence="11">
    <location>
        <begin position="254"/>
        <end position="278"/>
    </location>
</feature>
<evidence type="ECO:0000313" key="13">
    <source>
        <dbReference type="EMBL" id="KAL2911296.1"/>
    </source>
</evidence>
<comment type="caution">
    <text evidence="13">The sequence shown here is derived from an EMBL/GenBank/DDBJ whole genome shotgun (WGS) entry which is preliminary data.</text>
</comment>
<keyword evidence="6" id="KW-0732">Signal</keyword>
<dbReference type="EMBL" id="JADGIZ020000127">
    <property type="protein sequence ID" value="KAL2911296.1"/>
    <property type="molecule type" value="Genomic_DNA"/>
</dbReference>
<keyword evidence="9 11" id="KW-0472">Membrane</keyword>
<protein>
    <submittedName>
        <fullName evidence="13">Uncharacterized protein</fullName>
    </submittedName>
</protein>
<keyword evidence="7" id="KW-0677">Repeat</keyword>
<keyword evidence="8 11" id="KW-1133">Transmembrane helix</keyword>
<keyword evidence="4" id="KW-0433">Leucine-rich repeat</keyword>
<accession>A0ABR4MVM5</accession>
<dbReference type="InterPro" id="IPR032675">
    <property type="entry name" value="LRR_dom_sf"/>
</dbReference>
<dbReference type="Pfam" id="PF12799">
    <property type="entry name" value="LRR_4"/>
    <property type="match status" value="1"/>
</dbReference>
<proteinExistence type="inferred from homology"/>
<comment type="similarity">
    <text evidence="2">Belongs to the RLP family.</text>
</comment>
<evidence type="ECO:0000256" key="11">
    <source>
        <dbReference type="SAM" id="Phobius"/>
    </source>
</evidence>
<evidence type="ECO:0000313" key="12">
    <source>
        <dbReference type="EMBL" id="KAL2911284.1"/>
    </source>
</evidence>
<evidence type="ECO:0000256" key="9">
    <source>
        <dbReference type="ARBA" id="ARBA00023136"/>
    </source>
</evidence>
<evidence type="ECO:0000313" key="14">
    <source>
        <dbReference type="Proteomes" id="UP001527925"/>
    </source>
</evidence>
<evidence type="ECO:0000256" key="6">
    <source>
        <dbReference type="ARBA" id="ARBA00022729"/>
    </source>
</evidence>
<evidence type="ECO:0000256" key="8">
    <source>
        <dbReference type="ARBA" id="ARBA00022989"/>
    </source>
</evidence>
<name>A0ABR4MVM5_9FUNG</name>
<dbReference type="InterPro" id="IPR025875">
    <property type="entry name" value="Leu-rich_rpt_4"/>
</dbReference>
<reference evidence="13 14" key="1">
    <citation type="submission" date="2023-09" db="EMBL/GenBank/DDBJ databases">
        <title>Pangenome analysis of Batrachochytrium dendrobatidis and related Chytrids.</title>
        <authorList>
            <person name="Yacoub M.N."/>
            <person name="Stajich J.E."/>
            <person name="James T.Y."/>
        </authorList>
    </citation>
    <scope>NUCLEOTIDE SEQUENCE [LARGE SCALE GENOMIC DNA]</scope>
    <source>
        <strain evidence="13 14">JEL0888</strain>
    </source>
</reference>
<evidence type="ECO:0000256" key="5">
    <source>
        <dbReference type="ARBA" id="ARBA00022692"/>
    </source>
</evidence>
<dbReference type="InterPro" id="IPR051502">
    <property type="entry name" value="RLP_Defense_Trigger"/>
</dbReference>
<evidence type="ECO:0000256" key="4">
    <source>
        <dbReference type="ARBA" id="ARBA00022614"/>
    </source>
</evidence>
<evidence type="ECO:0000256" key="2">
    <source>
        <dbReference type="ARBA" id="ARBA00009592"/>
    </source>
</evidence>
<evidence type="ECO:0000256" key="1">
    <source>
        <dbReference type="ARBA" id="ARBA00004236"/>
    </source>
</evidence>
<evidence type="ECO:0000256" key="7">
    <source>
        <dbReference type="ARBA" id="ARBA00022737"/>
    </source>
</evidence>
<dbReference type="Pfam" id="PF13855">
    <property type="entry name" value="LRR_8"/>
    <property type="match status" value="1"/>
</dbReference>
<organism evidence="13 14">
    <name type="scientific">Polyrhizophydium stewartii</name>
    <dbReference type="NCBI Taxonomy" id="2732419"/>
    <lineage>
        <taxon>Eukaryota</taxon>
        <taxon>Fungi</taxon>
        <taxon>Fungi incertae sedis</taxon>
        <taxon>Chytridiomycota</taxon>
        <taxon>Chytridiomycota incertae sedis</taxon>
        <taxon>Chytridiomycetes</taxon>
        <taxon>Rhizophydiales</taxon>
        <taxon>Rhizophydiales incertae sedis</taxon>
        <taxon>Polyrhizophydium</taxon>
    </lineage>
</organism>
<dbReference type="PANTHER" id="PTHR48062:SF52">
    <property type="entry name" value="RECEPTOR-LIKE PROTEIN 8-RELATED"/>
    <property type="match status" value="1"/>
</dbReference>
<keyword evidence="5 11" id="KW-0812">Transmembrane</keyword>
<dbReference type="Gene3D" id="3.80.10.10">
    <property type="entry name" value="Ribonuclease Inhibitor"/>
    <property type="match status" value="1"/>
</dbReference>
<dbReference type="InterPro" id="IPR001611">
    <property type="entry name" value="Leu-rich_rpt"/>
</dbReference>
<keyword evidence="3" id="KW-1003">Cell membrane</keyword>
<evidence type="ECO:0000256" key="3">
    <source>
        <dbReference type="ARBA" id="ARBA00022475"/>
    </source>
</evidence>
<dbReference type="SUPFAM" id="SSF52058">
    <property type="entry name" value="L domain-like"/>
    <property type="match status" value="1"/>
</dbReference>
<dbReference type="PANTHER" id="PTHR48062">
    <property type="entry name" value="RECEPTOR-LIKE PROTEIN 14"/>
    <property type="match status" value="1"/>
</dbReference>
<keyword evidence="14" id="KW-1185">Reference proteome</keyword>
<dbReference type="EMBL" id="JADGIZ020000127">
    <property type="protein sequence ID" value="KAL2911284.1"/>
    <property type="molecule type" value="Genomic_DNA"/>
</dbReference>
<comment type="subcellular location">
    <subcellularLocation>
        <location evidence="1">Cell membrane</location>
    </subcellularLocation>
    <subcellularLocation>
        <location evidence="10">Endomembrane system</location>
        <topology evidence="10">Single-pass membrane protein</topology>
    </subcellularLocation>
</comment>
<dbReference type="Proteomes" id="UP001527925">
    <property type="component" value="Unassembled WGS sequence"/>
</dbReference>
<evidence type="ECO:0000256" key="10">
    <source>
        <dbReference type="ARBA" id="ARBA00037847"/>
    </source>
</evidence>
<sequence length="303" mass="32141">MPDCAALLGAFPHLLAEVVDQTDKAAAAGRPLPAAPNSACCVLPSVVCSQESTSARILALELDSAGLVGTIPHGILRLNSLERLVMSNNALTGSIPPWLSALPWLRTLSLEGNRLSGSIPAELGRLSRLQVLLLGKNELSGTIPEALAELSSLETLELGSNRLSGPIPAELSRLRNLTTLFAAENDLEGRIPPLRRIRFLSLHGNARLSGTLGQTNPTGFCNLKGTDVCTSDVDLAAKCKIRICERVAEHEAPLTVLALCVFGALLMATIAGFMLSMARRAGARHSMPRYAPVPKRDGGKHQD</sequence>